<dbReference type="PANTHER" id="PTHR11557">
    <property type="entry name" value="PORPHOBILINOGEN DEAMINASE"/>
    <property type="match status" value="1"/>
</dbReference>
<dbReference type="GO" id="GO:0004418">
    <property type="term" value="F:hydroxymethylbilane synthase activity"/>
    <property type="evidence" value="ECO:0007669"/>
    <property type="project" value="UniProtKB-UniRule"/>
</dbReference>
<organism evidence="12 13">
    <name type="scientific">Fimbriimonas ginsengisoli Gsoil 348</name>
    <dbReference type="NCBI Taxonomy" id="661478"/>
    <lineage>
        <taxon>Bacteria</taxon>
        <taxon>Bacillati</taxon>
        <taxon>Armatimonadota</taxon>
        <taxon>Fimbriimonadia</taxon>
        <taxon>Fimbriimonadales</taxon>
        <taxon>Fimbriimonadaceae</taxon>
        <taxon>Fimbriimonas</taxon>
    </lineage>
</organism>
<name>A0A068NRQ9_FIMGI</name>
<dbReference type="SUPFAM" id="SSF53850">
    <property type="entry name" value="Periplasmic binding protein-like II"/>
    <property type="match status" value="1"/>
</dbReference>
<dbReference type="PANTHER" id="PTHR11557:SF0">
    <property type="entry name" value="PORPHOBILINOGEN DEAMINASE"/>
    <property type="match status" value="1"/>
</dbReference>
<feature type="domain" description="Porphobilinogen deaminase C-terminal" evidence="11">
    <location>
        <begin position="208"/>
        <end position="275"/>
    </location>
</feature>
<dbReference type="AlphaFoldDB" id="A0A068NRQ9"/>
<accession>A0A068NRQ9</accession>
<evidence type="ECO:0000256" key="3">
    <source>
        <dbReference type="ARBA" id="ARBA00005638"/>
    </source>
</evidence>
<comment type="cofactor">
    <cofactor evidence="1">
        <name>dipyrromethane</name>
        <dbReference type="ChEBI" id="CHEBI:60342"/>
    </cofactor>
</comment>
<keyword evidence="6" id="KW-0808">Transferase</keyword>
<dbReference type="KEGG" id="fgi:OP10G_0936"/>
<evidence type="ECO:0000256" key="6">
    <source>
        <dbReference type="ARBA" id="ARBA00022679"/>
    </source>
</evidence>
<evidence type="ECO:0000256" key="4">
    <source>
        <dbReference type="ARBA" id="ARBA00011245"/>
    </source>
</evidence>
<comment type="catalytic activity">
    <reaction evidence="8">
        <text>4 porphobilinogen + H2O = hydroxymethylbilane + 4 NH4(+)</text>
        <dbReference type="Rhea" id="RHEA:13185"/>
        <dbReference type="ChEBI" id="CHEBI:15377"/>
        <dbReference type="ChEBI" id="CHEBI:28938"/>
        <dbReference type="ChEBI" id="CHEBI:57845"/>
        <dbReference type="ChEBI" id="CHEBI:58126"/>
        <dbReference type="EC" id="2.5.1.61"/>
    </reaction>
</comment>
<keyword evidence="13" id="KW-1185">Reference proteome</keyword>
<dbReference type="InterPro" id="IPR036803">
    <property type="entry name" value="Porphobilinogen_deaminase_C_sf"/>
</dbReference>
<proteinExistence type="inferred from homology"/>
<evidence type="ECO:0000256" key="9">
    <source>
        <dbReference type="NCBIfam" id="TIGR00212"/>
    </source>
</evidence>
<dbReference type="NCBIfam" id="TIGR00212">
    <property type="entry name" value="hemC"/>
    <property type="match status" value="1"/>
</dbReference>
<dbReference type="eggNOG" id="COG0181">
    <property type="taxonomic scope" value="Bacteria"/>
</dbReference>
<evidence type="ECO:0000256" key="5">
    <source>
        <dbReference type="ARBA" id="ARBA00012655"/>
    </source>
</evidence>
<keyword evidence="7" id="KW-0627">Porphyrin biosynthesis</keyword>
<dbReference type="InterPro" id="IPR022419">
    <property type="entry name" value="Porphobilin_deaminase_cofac_BS"/>
</dbReference>
<evidence type="ECO:0000259" key="10">
    <source>
        <dbReference type="Pfam" id="PF01379"/>
    </source>
</evidence>
<sequence length="296" mass="31803">MVQESLQRLHPGLDVEIVTIRTSGDRGERERLGAFVREIQEALLANQVDVALHCLKDLPTEPVPGLSLSAYLEREDARDTLISRGPGLESLPEGSVIGTGSLRRTSQIANVRNDVVFKPLVGNVDTRMRKLIEGEYDAIVLALAGLKRLGLMEDWGRSEYKELVVWPKSVETIVPAPGQAVLVLETREADAAAIELISPLHHSLTSACSRAERSFLQAFGGGCSVPIGAYAQVNEHGFGMIGCVASPDGKQYLKGNRNGSLDAPEEMGAEFARELGGHGAFEIVQAVLATRDGGIA</sequence>
<dbReference type="InterPro" id="IPR000860">
    <property type="entry name" value="HemC"/>
</dbReference>
<evidence type="ECO:0000256" key="2">
    <source>
        <dbReference type="ARBA" id="ARBA00002869"/>
    </source>
</evidence>
<protein>
    <recommendedName>
        <fullName evidence="5 9">Hydroxymethylbilane synthase</fullName>
        <ecNumber evidence="5 9">2.5.1.61</ecNumber>
    </recommendedName>
</protein>
<gene>
    <name evidence="12" type="ORF">OP10G_0936</name>
</gene>
<dbReference type="Pfam" id="PF03900">
    <property type="entry name" value="Porphobil_deamC"/>
    <property type="match status" value="1"/>
</dbReference>
<dbReference type="GO" id="GO:0005737">
    <property type="term" value="C:cytoplasm"/>
    <property type="evidence" value="ECO:0007669"/>
    <property type="project" value="UniProtKB-UniRule"/>
</dbReference>
<dbReference type="EC" id="2.5.1.61" evidence="5 9"/>
<dbReference type="PRINTS" id="PR00151">
    <property type="entry name" value="PORPHBDMNASE"/>
</dbReference>
<dbReference type="Gene3D" id="3.30.160.40">
    <property type="entry name" value="Porphobilinogen deaminase, C-terminal domain"/>
    <property type="match status" value="1"/>
</dbReference>
<evidence type="ECO:0000259" key="11">
    <source>
        <dbReference type="Pfam" id="PF03900"/>
    </source>
</evidence>
<dbReference type="Gene3D" id="3.40.190.10">
    <property type="entry name" value="Periplasmic binding protein-like II"/>
    <property type="match status" value="2"/>
</dbReference>
<dbReference type="Pfam" id="PF01379">
    <property type="entry name" value="Porphobil_deam"/>
    <property type="match status" value="1"/>
</dbReference>
<dbReference type="FunFam" id="3.40.190.10:FF:000005">
    <property type="entry name" value="Porphobilinogen deaminase"/>
    <property type="match status" value="1"/>
</dbReference>
<dbReference type="GO" id="GO:0006783">
    <property type="term" value="P:heme biosynthetic process"/>
    <property type="evidence" value="ECO:0007669"/>
    <property type="project" value="TreeGrafter"/>
</dbReference>
<dbReference type="SUPFAM" id="SSF54782">
    <property type="entry name" value="Porphobilinogen deaminase (hydroxymethylbilane synthase), C-terminal domain"/>
    <property type="match status" value="1"/>
</dbReference>
<comment type="function">
    <text evidence="2">Tetrapolymerization of the monopyrrole PBG into the hydroxymethylbilane pre-uroporphyrinogen in several discrete steps.</text>
</comment>
<dbReference type="HOGENOM" id="CLU_019704_1_0_0"/>
<dbReference type="InterPro" id="IPR022418">
    <property type="entry name" value="Porphobilinogen_deaminase_C"/>
</dbReference>
<dbReference type="PROSITE" id="PS00533">
    <property type="entry name" value="PORPHOBILINOGEN_DEAM"/>
    <property type="match status" value="1"/>
</dbReference>
<evidence type="ECO:0000313" key="12">
    <source>
        <dbReference type="EMBL" id="AIE84304.1"/>
    </source>
</evidence>
<evidence type="ECO:0000256" key="7">
    <source>
        <dbReference type="ARBA" id="ARBA00023244"/>
    </source>
</evidence>
<comment type="subunit">
    <text evidence="4">Monomer.</text>
</comment>
<dbReference type="PIRSF" id="PIRSF001438">
    <property type="entry name" value="4pyrrol_synth_OHMeBilane_synth"/>
    <property type="match status" value="1"/>
</dbReference>
<evidence type="ECO:0000256" key="1">
    <source>
        <dbReference type="ARBA" id="ARBA00001916"/>
    </source>
</evidence>
<evidence type="ECO:0000256" key="8">
    <source>
        <dbReference type="ARBA" id="ARBA00048169"/>
    </source>
</evidence>
<dbReference type="STRING" id="661478.OP10G_0936"/>
<dbReference type="Proteomes" id="UP000027982">
    <property type="component" value="Chromosome"/>
</dbReference>
<feature type="domain" description="Porphobilinogen deaminase N-terminal" evidence="10">
    <location>
        <begin position="1"/>
        <end position="193"/>
    </location>
</feature>
<evidence type="ECO:0000313" key="13">
    <source>
        <dbReference type="Proteomes" id="UP000027982"/>
    </source>
</evidence>
<comment type="similarity">
    <text evidence="3">Belongs to the HMBS family.</text>
</comment>
<dbReference type="EMBL" id="CP007139">
    <property type="protein sequence ID" value="AIE84304.1"/>
    <property type="molecule type" value="Genomic_DNA"/>
</dbReference>
<dbReference type="InterPro" id="IPR022417">
    <property type="entry name" value="Porphobilin_deaminase_N"/>
</dbReference>
<reference evidence="12 13" key="1">
    <citation type="journal article" date="2014" name="PLoS ONE">
        <title>The first complete genome sequence of the class fimbriimonadia in the phylum armatimonadetes.</title>
        <authorList>
            <person name="Hu Z.Y."/>
            <person name="Wang Y.Z."/>
            <person name="Im W.T."/>
            <person name="Wang S.Y."/>
            <person name="Zhao G.P."/>
            <person name="Zheng H.J."/>
            <person name="Quan Z.X."/>
        </authorList>
    </citation>
    <scope>NUCLEOTIDE SEQUENCE [LARGE SCALE GENOMIC DNA]</scope>
    <source>
        <strain evidence="12">Gsoil 348</strain>
    </source>
</reference>